<dbReference type="InterPro" id="IPR023401">
    <property type="entry name" value="ODC_N"/>
</dbReference>
<proteinExistence type="inferred from homology"/>
<dbReference type="SUPFAM" id="SSF51735">
    <property type="entry name" value="NAD(P)-binding Rossmann-fold domains"/>
    <property type="match status" value="1"/>
</dbReference>
<dbReference type="Gene3D" id="3.30.1780.10">
    <property type="entry name" value="ornithine cyclodeaminase, domain 1"/>
    <property type="match status" value="1"/>
</dbReference>
<dbReference type="GO" id="GO:0019752">
    <property type="term" value="P:carboxylic acid metabolic process"/>
    <property type="evidence" value="ECO:0007669"/>
    <property type="project" value="UniProtKB-ARBA"/>
</dbReference>
<name>A0A381YXX1_9ZZZZ</name>
<dbReference type="GO" id="GO:0016491">
    <property type="term" value="F:oxidoreductase activity"/>
    <property type="evidence" value="ECO:0007669"/>
    <property type="project" value="UniProtKB-ARBA"/>
</dbReference>
<dbReference type="InterPro" id="IPR003462">
    <property type="entry name" value="ODC_Mu_crystall"/>
</dbReference>
<reference evidence="2" key="1">
    <citation type="submission" date="2018-05" db="EMBL/GenBank/DDBJ databases">
        <authorList>
            <person name="Lanie J.A."/>
            <person name="Ng W.-L."/>
            <person name="Kazmierczak K.M."/>
            <person name="Andrzejewski T.M."/>
            <person name="Davidsen T.M."/>
            <person name="Wayne K.J."/>
            <person name="Tettelin H."/>
            <person name="Glass J.I."/>
            <person name="Rusch D."/>
            <person name="Podicherti R."/>
            <person name="Tsui H.-C.T."/>
            <person name="Winkler M.E."/>
        </authorList>
    </citation>
    <scope>NUCLEOTIDE SEQUENCE</scope>
</reference>
<dbReference type="FunFam" id="3.40.50.720:FF:000311">
    <property type="entry name" value="Ornithine cyclodeaminase"/>
    <property type="match status" value="1"/>
</dbReference>
<dbReference type="PIRSF" id="PIRSF001439">
    <property type="entry name" value="CryM"/>
    <property type="match status" value="1"/>
</dbReference>
<dbReference type="PANTHER" id="PTHR13812:SF19">
    <property type="entry name" value="KETIMINE REDUCTASE MU-CRYSTALLIN"/>
    <property type="match status" value="1"/>
</dbReference>
<sequence>VISLNKKQISEMVSMKEAIHAMKSAFVQLSSGDAHVPTRLSLDLPDKNATSLIMPAYAIGSPYYCVKIVSVNYSNPHKGLPLIHGVVQVFDASKGNHVATLDGESITAIRTAAASGLATDLMAKKDATICAIFGTGIQAASHIDAIMEVREIEKFIVFSRNDDTAAKFCDSHSKKVNCEIGSQATLKEADIICTTTPSQFPLIEFGNIKSGSHLNVIGSHQPMMREVSSDIVIQSKIIVDQMKACKKEAGDLIIPMEEGQWSFEKVHGELGQVVAGEIPARESENEITLFKSVGNAIQDLAMVNLILKKLNYD</sequence>
<evidence type="ECO:0000313" key="2">
    <source>
        <dbReference type="EMBL" id="SVA81472.1"/>
    </source>
</evidence>
<protein>
    <recommendedName>
        <fullName evidence="3">Ornithine cyclodeaminase</fullName>
    </recommendedName>
</protein>
<accession>A0A381YXX1</accession>
<dbReference type="Pfam" id="PF02423">
    <property type="entry name" value="OCD_Mu_crystall"/>
    <property type="match status" value="1"/>
</dbReference>
<comment type="similarity">
    <text evidence="1">Belongs to the ornithine cyclodeaminase/mu-crystallin family.</text>
</comment>
<dbReference type="InterPro" id="IPR036291">
    <property type="entry name" value="NAD(P)-bd_dom_sf"/>
</dbReference>
<dbReference type="Gene3D" id="3.40.50.720">
    <property type="entry name" value="NAD(P)-binding Rossmann-like Domain"/>
    <property type="match status" value="1"/>
</dbReference>
<gene>
    <name evidence="2" type="ORF">METZ01_LOCUS134326</name>
</gene>
<dbReference type="PANTHER" id="PTHR13812">
    <property type="entry name" value="KETIMINE REDUCTASE MU-CRYSTALLIN"/>
    <property type="match status" value="1"/>
</dbReference>
<dbReference type="AlphaFoldDB" id="A0A381YXX1"/>
<evidence type="ECO:0008006" key="3">
    <source>
        <dbReference type="Google" id="ProtNLM"/>
    </source>
</evidence>
<feature type="non-terminal residue" evidence="2">
    <location>
        <position position="1"/>
    </location>
</feature>
<evidence type="ECO:0000256" key="1">
    <source>
        <dbReference type="ARBA" id="ARBA00008903"/>
    </source>
</evidence>
<dbReference type="EMBL" id="UINC01019261">
    <property type="protein sequence ID" value="SVA81472.1"/>
    <property type="molecule type" value="Genomic_DNA"/>
</dbReference>
<organism evidence="2">
    <name type="scientific">marine metagenome</name>
    <dbReference type="NCBI Taxonomy" id="408172"/>
    <lineage>
        <taxon>unclassified sequences</taxon>
        <taxon>metagenomes</taxon>
        <taxon>ecological metagenomes</taxon>
    </lineage>
</organism>
<dbReference type="GO" id="GO:0005737">
    <property type="term" value="C:cytoplasm"/>
    <property type="evidence" value="ECO:0007669"/>
    <property type="project" value="TreeGrafter"/>
</dbReference>